<name>A0A9E5JM22_9MICO</name>
<dbReference type="GO" id="GO:0046872">
    <property type="term" value="F:metal ion binding"/>
    <property type="evidence" value="ECO:0007669"/>
    <property type="project" value="UniProtKB-KW"/>
</dbReference>
<dbReference type="RefSeq" id="WP_152583549.1">
    <property type="nucleotide sequence ID" value="NZ_VIKT02000010.1"/>
</dbReference>
<reference evidence="6 7" key="2">
    <citation type="submission" date="2020-03" db="EMBL/GenBank/DDBJ databases">
        <title>Chryseoglobus sp. isolated from a deep-sea seamount.</title>
        <authorList>
            <person name="Zhang D.-C."/>
        </authorList>
    </citation>
    <scope>NUCLEOTIDE SEQUENCE [LARGE SCALE GENOMIC DNA]</scope>
    <source>
        <strain evidence="6 7">KN1116</strain>
    </source>
</reference>
<accession>A0A9E5JM22</accession>
<evidence type="ECO:0000256" key="3">
    <source>
        <dbReference type="ARBA" id="ARBA00022801"/>
    </source>
</evidence>
<dbReference type="AlphaFoldDB" id="A0A9E5JM22"/>
<dbReference type="InterPro" id="IPR050072">
    <property type="entry name" value="Peptidase_M20A"/>
</dbReference>
<protein>
    <submittedName>
        <fullName evidence="6">M20/M25/M40 family metallo-hydrolase</fullName>
    </submittedName>
</protein>
<dbReference type="EMBL" id="VIKT02000010">
    <property type="protein sequence ID" value="NHF63059.1"/>
    <property type="molecule type" value="Genomic_DNA"/>
</dbReference>
<reference evidence="6 7" key="1">
    <citation type="submission" date="2019-06" db="EMBL/GenBank/DDBJ databases">
        <authorList>
            <person name="De-Chao Zhang Q."/>
        </authorList>
    </citation>
    <scope>NUCLEOTIDE SEQUENCE [LARGE SCALE GENOMIC DNA]</scope>
    <source>
        <strain evidence="6 7">KN1116</strain>
    </source>
</reference>
<dbReference type="Gene3D" id="3.40.630.10">
    <property type="entry name" value="Zn peptidases"/>
    <property type="match status" value="1"/>
</dbReference>
<dbReference type="GO" id="GO:0016787">
    <property type="term" value="F:hydrolase activity"/>
    <property type="evidence" value="ECO:0007669"/>
    <property type="project" value="UniProtKB-KW"/>
</dbReference>
<evidence type="ECO:0000313" key="6">
    <source>
        <dbReference type="EMBL" id="NHF63059.1"/>
    </source>
</evidence>
<evidence type="ECO:0000256" key="2">
    <source>
        <dbReference type="ARBA" id="ARBA00022723"/>
    </source>
</evidence>
<dbReference type="InterPro" id="IPR001261">
    <property type="entry name" value="ArgE/DapE_CS"/>
</dbReference>
<dbReference type="PANTHER" id="PTHR43808">
    <property type="entry name" value="ACETYLORNITHINE DEACETYLASE"/>
    <property type="match status" value="1"/>
</dbReference>
<dbReference type="InterPro" id="IPR002933">
    <property type="entry name" value="Peptidase_M20"/>
</dbReference>
<dbReference type="Pfam" id="PF01546">
    <property type="entry name" value="Peptidase_M20"/>
    <property type="match status" value="1"/>
</dbReference>
<evidence type="ECO:0000256" key="1">
    <source>
        <dbReference type="ARBA" id="ARBA00001947"/>
    </source>
</evidence>
<gene>
    <name evidence="6" type="ORF">FK219_007375</name>
</gene>
<proteinExistence type="predicted"/>
<dbReference type="SUPFAM" id="SSF53187">
    <property type="entry name" value="Zn-dependent exopeptidases"/>
    <property type="match status" value="1"/>
</dbReference>
<organism evidence="6 7">
    <name type="scientific">Microcella pacifica</name>
    <dbReference type="NCBI Taxonomy" id="2591847"/>
    <lineage>
        <taxon>Bacteria</taxon>
        <taxon>Bacillati</taxon>
        <taxon>Actinomycetota</taxon>
        <taxon>Actinomycetes</taxon>
        <taxon>Micrococcales</taxon>
        <taxon>Microbacteriaceae</taxon>
        <taxon>Microcella</taxon>
    </lineage>
</organism>
<comment type="cofactor">
    <cofactor evidence="1">
        <name>Zn(2+)</name>
        <dbReference type="ChEBI" id="CHEBI:29105"/>
    </cofactor>
</comment>
<dbReference type="PROSITE" id="PS00758">
    <property type="entry name" value="ARGE_DAPE_CPG2_1"/>
    <property type="match status" value="1"/>
</dbReference>
<evidence type="ECO:0000313" key="7">
    <source>
        <dbReference type="Proteomes" id="UP000818266"/>
    </source>
</evidence>
<dbReference type="Pfam" id="PF07687">
    <property type="entry name" value="M20_dimer"/>
    <property type="match status" value="1"/>
</dbReference>
<dbReference type="InterPro" id="IPR011650">
    <property type="entry name" value="Peptidase_M20_dimer"/>
</dbReference>
<feature type="domain" description="Peptidase M20 dimerisation" evidence="5">
    <location>
        <begin position="188"/>
        <end position="294"/>
    </location>
</feature>
<comment type="caution">
    <text evidence="6">The sequence shown here is derived from an EMBL/GenBank/DDBJ whole genome shotgun (WGS) entry which is preliminary data.</text>
</comment>
<evidence type="ECO:0000256" key="4">
    <source>
        <dbReference type="ARBA" id="ARBA00022833"/>
    </source>
</evidence>
<keyword evidence="7" id="KW-1185">Reference proteome</keyword>
<dbReference type="InterPro" id="IPR036264">
    <property type="entry name" value="Bact_exopeptidase_dim_dom"/>
</dbReference>
<dbReference type="OrthoDB" id="7055905at2"/>
<keyword evidence="2" id="KW-0479">Metal-binding</keyword>
<sequence>MSHTPADPAALDALEVLSQLIAIDSVNSDLVPGGAGESAIADWCAAWLTDHGLEVTRLEARAGHPSLVAIARGTGGGATLLLNGHLDTVGVAGYDGDPFSGARETVDGAERVVGRGAFDTKSGVAAVMVATARALAAGALRGDAVLTLVADEEFGSTGTVETLAHLAAIGVRPDAAIVVEPSALELTVAHRGFAWFTVEFAGVAAHGSLPEQGVDAIAAAGAFLRGLDQLRADLESTPPHPLLGHGTVRVSTISGGTDEATVADRCVLTVERRTLPGDDLDAVERQLHDLAASAVAHVPGAVGAARRQVARAAFAVEPDSAIVATVAEPVERVLGRPARLRGEPFWTDARLVQEAGIPCVVIGADGGGAHADLEWADAASVVALTDVIEGTIRRVCR</sequence>
<keyword evidence="3" id="KW-0378">Hydrolase</keyword>
<dbReference type="Proteomes" id="UP000818266">
    <property type="component" value="Unassembled WGS sequence"/>
</dbReference>
<keyword evidence="4" id="KW-0862">Zinc</keyword>
<evidence type="ECO:0000259" key="5">
    <source>
        <dbReference type="Pfam" id="PF07687"/>
    </source>
</evidence>
<dbReference type="Gene3D" id="3.30.70.360">
    <property type="match status" value="1"/>
</dbReference>
<dbReference type="SUPFAM" id="SSF55031">
    <property type="entry name" value="Bacterial exopeptidase dimerisation domain"/>
    <property type="match status" value="1"/>
</dbReference>
<dbReference type="PANTHER" id="PTHR43808:SF25">
    <property type="entry name" value="PEPTIDASE M20 DIMERISATION DOMAIN-CONTAINING PROTEIN"/>
    <property type="match status" value="1"/>
</dbReference>